<name>A0A1E2VCJ7_9GAMM</name>
<dbReference type="Proteomes" id="UP000094291">
    <property type="component" value="Unassembled WGS sequence"/>
</dbReference>
<dbReference type="GO" id="GO:0016783">
    <property type="term" value="F:sulfurtransferase activity"/>
    <property type="evidence" value="ECO:0007669"/>
    <property type="project" value="InterPro"/>
</dbReference>
<dbReference type="PANTHER" id="PTHR30592">
    <property type="entry name" value="FORMATE DEHYDROGENASE"/>
    <property type="match status" value="1"/>
</dbReference>
<dbReference type="AlphaFoldDB" id="A0A1E2VCJ7"/>
<organism evidence="3 4">
    <name type="scientific">Terasakiispira papahanaumokuakeensis</name>
    <dbReference type="NCBI Taxonomy" id="197479"/>
    <lineage>
        <taxon>Bacteria</taxon>
        <taxon>Pseudomonadati</taxon>
        <taxon>Pseudomonadota</taxon>
        <taxon>Gammaproteobacteria</taxon>
        <taxon>Oceanospirillales</taxon>
        <taxon>Terasakiispira</taxon>
    </lineage>
</organism>
<evidence type="ECO:0000256" key="2">
    <source>
        <dbReference type="ARBA" id="ARBA00023150"/>
    </source>
</evidence>
<dbReference type="OrthoDB" id="3197277at2"/>
<evidence type="ECO:0000313" key="3">
    <source>
        <dbReference type="EMBL" id="ODC04546.1"/>
    </source>
</evidence>
<dbReference type="EMBL" id="MDTQ01000001">
    <property type="protein sequence ID" value="ODC04546.1"/>
    <property type="molecule type" value="Genomic_DNA"/>
</dbReference>
<evidence type="ECO:0000256" key="1">
    <source>
        <dbReference type="ARBA" id="ARBA00022490"/>
    </source>
</evidence>
<dbReference type="InterPro" id="IPR003786">
    <property type="entry name" value="FdhD"/>
</dbReference>
<keyword evidence="4" id="KW-1185">Reference proteome</keyword>
<proteinExistence type="predicted"/>
<protein>
    <recommendedName>
        <fullName evidence="5">Sulfur carrier protein FdhD</fullName>
    </recommendedName>
</protein>
<dbReference type="STRING" id="197479.BFW38_14425"/>
<dbReference type="SUPFAM" id="SSF53927">
    <property type="entry name" value="Cytidine deaminase-like"/>
    <property type="match status" value="1"/>
</dbReference>
<dbReference type="Gene3D" id="3.10.20.10">
    <property type="match status" value="1"/>
</dbReference>
<comment type="caution">
    <text evidence="3">The sequence shown here is derived from an EMBL/GenBank/DDBJ whole genome shotgun (WGS) entry which is preliminary data.</text>
</comment>
<dbReference type="Pfam" id="PF02634">
    <property type="entry name" value="FdhD-NarQ"/>
    <property type="match status" value="1"/>
</dbReference>
<keyword evidence="1" id="KW-0963">Cytoplasm</keyword>
<dbReference type="InterPro" id="IPR016193">
    <property type="entry name" value="Cytidine_deaminase-like"/>
</dbReference>
<accession>A0A1E2VCJ7</accession>
<evidence type="ECO:0000313" key="4">
    <source>
        <dbReference type="Proteomes" id="UP000094291"/>
    </source>
</evidence>
<dbReference type="GO" id="GO:0006777">
    <property type="term" value="P:Mo-molybdopterin cofactor biosynthetic process"/>
    <property type="evidence" value="ECO:0007669"/>
    <property type="project" value="UniProtKB-KW"/>
</dbReference>
<evidence type="ECO:0008006" key="5">
    <source>
        <dbReference type="Google" id="ProtNLM"/>
    </source>
</evidence>
<dbReference type="Gene3D" id="3.40.140.10">
    <property type="entry name" value="Cytidine Deaminase, domain 2"/>
    <property type="match status" value="1"/>
</dbReference>
<gene>
    <name evidence="3" type="ORF">BFW38_14425</name>
</gene>
<sequence length="269" mass="29507">MHDVLSDYEWAADDAIDTFTAPSELVITLSLNHQHYASVLATPEDLDAWALGFALSEGLITRVEQIEAINQQQQRFGIQLDLTLPPHLLQPALEKRRVGTATSSCGRCGSADERLMFEGLLPLPPADLPTGKDWQRLMSALETHSERGLHIALGLDQQQTLSWGRDIGRHNALDKLIGKGLRQHQMPQAALVSSRCSLELIQKSVRAGISCLGTLSYPSTLAIETARLCGLNLVCCHRGRRLQLLSRGRKKTIAPVAPHANAQTEDKSS</sequence>
<keyword evidence="2" id="KW-0501">Molybdenum cofactor biosynthesis</keyword>
<dbReference type="RefSeq" id="WP_068999530.1">
    <property type="nucleotide sequence ID" value="NZ_MDTQ01000001.1"/>
</dbReference>
<dbReference type="PANTHER" id="PTHR30592:SF1">
    <property type="entry name" value="SULFUR CARRIER PROTEIN FDHD"/>
    <property type="match status" value="1"/>
</dbReference>
<reference evidence="3 4" key="1">
    <citation type="submission" date="2016-08" db="EMBL/GenBank/DDBJ databases">
        <authorList>
            <person name="Seilhamer J.J."/>
        </authorList>
    </citation>
    <scope>NUCLEOTIDE SEQUENCE [LARGE SCALE GENOMIC DNA]</scope>
    <source>
        <strain evidence="3 4">PH27A</strain>
    </source>
</reference>
<dbReference type="PIRSF" id="PIRSF015626">
    <property type="entry name" value="FdhD"/>
    <property type="match status" value="1"/>
</dbReference>